<feature type="compositionally biased region" description="Polar residues" evidence="1">
    <location>
        <begin position="461"/>
        <end position="474"/>
    </location>
</feature>
<evidence type="ECO:0000259" key="2">
    <source>
        <dbReference type="Pfam" id="PF26449"/>
    </source>
</evidence>
<evidence type="ECO:0000313" key="3">
    <source>
        <dbReference type="EMBL" id="RJX43116.1"/>
    </source>
</evidence>
<feature type="compositionally biased region" description="Acidic residues" evidence="1">
    <location>
        <begin position="430"/>
        <end position="441"/>
    </location>
</feature>
<evidence type="ECO:0000313" key="4">
    <source>
        <dbReference type="Proteomes" id="UP000276588"/>
    </source>
</evidence>
<dbReference type="Proteomes" id="UP000276588">
    <property type="component" value="Unassembled WGS sequence"/>
</dbReference>
<proteinExistence type="predicted"/>
<dbReference type="InterPro" id="IPR058441">
    <property type="entry name" value="DUF8128"/>
</dbReference>
<feature type="compositionally biased region" description="Polar residues" evidence="1">
    <location>
        <begin position="495"/>
        <end position="506"/>
    </location>
</feature>
<organism evidence="3 4">
    <name type="scientific">Halonotius aquaticus</name>
    <dbReference type="NCBI Taxonomy" id="2216978"/>
    <lineage>
        <taxon>Archaea</taxon>
        <taxon>Methanobacteriati</taxon>
        <taxon>Methanobacteriota</taxon>
        <taxon>Stenosarchaea group</taxon>
        <taxon>Halobacteria</taxon>
        <taxon>Halobacteriales</taxon>
        <taxon>Haloferacaceae</taxon>
        <taxon>Halonotius</taxon>
    </lineage>
</organism>
<feature type="domain" description="DUF8128" evidence="2">
    <location>
        <begin position="28"/>
        <end position="359"/>
    </location>
</feature>
<dbReference type="Pfam" id="PF26449">
    <property type="entry name" value="DUF8128"/>
    <property type="match status" value="1"/>
</dbReference>
<dbReference type="RefSeq" id="WP_120102762.1">
    <property type="nucleotide sequence ID" value="NZ_QKNY01000010.1"/>
</dbReference>
<dbReference type="AlphaFoldDB" id="A0A3A6PUN6"/>
<reference evidence="3 4" key="1">
    <citation type="submission" date="2018-06" db="EMBL/GenBank/DDBJ databases">
        <title>Halonotius sp. F13-13 a new haloarchaeeon isolated from a solar saltern from Isla Cristina, Huelva, Spain.</title>
        <authorList>
            <person name="Duran-Viseras A."/>
            <person name="Sanchez-Porro C."/>
            <person name="Ventosa A."/>
        </authorList>
    </citation>
    <scope>NUCLEOTIDE SEQUENCE [LARGE SCALE GENOMIC DNA]</scope>
    <source>
        <strain evidence="3 4">F13-13</strain>
    </source>
</reference>
<gene>
    <name evidence="3" type="ORF">DM826_07360</name>
</gene>
<comment type="caution">
    <text evidence="3">The sequence shown here is derived from an EMBL/GenBank/DDBJ whole genome shotgun (WGS) entry which is preliminary data.</text>
</comment>
<feature type="region of interest" description="Disordered" evidence="1">
    <location>
        <begin position="353"/>
        <end position="513"/>
    </location>
</feature>
<sequence>MFGDLTAEDLIGSLERSLSNAFTDDDRPEYETVQHDTRVEIPVRSLDGALLEIQPYEDNPGIEAAANLLQSLHGVRIRNNSNVSSAHSFEVWYDPRTSSEAGFNFRLYAANPRAQERFQRKVEASYPNTGVEAIEEGHALPPIEKGHHVSAANLRLKKHTFHPIRHYSTSEGFPHGDPYGDVLREMLTIKDSLTVLQVVFKPASGQWYQNGPDGRSIAEVSEEIMQGDVESLTSPSSWWHYFADGELEVREPQEKDKQAAKIVQNQRGEQAFHANIRILTASHDPLEAMERAYGIGDIFSKYYNTPVEQGFHHHPVSPDRLPRIYREMVERYYDDSVDDMILTTDELAGVAHIPDKSTSLPEMPFKKTQSGGQISSQVAEYQPDTNPQRDTSQSHADLQSETADTLHQGTRDQKQAESESQPEQPSFIDSYDDDVTEEGAEENAPTDSLISGDGMGAEAEPTTSSADAPEQTFTPAEPAAAASQETDPPIDGSEPPSTQSSTQGLIHNSEAFVEGAVGEGTWTETPLVDKTRAAEIATQAHEEWDGEGHPDEEYLRMAARGHLPTVTEADTARGQPAEYAVVDQYNKQYTPTNERRTNTGAFEYV</sequence>
<keyword evidence="4" id="KW-1185">Reference proteome</keyword>
<dbReference type="EMBL" id="QKNY01000010">
    <property type="protein sequence ID" value="RJX43116.1"/>
    <property type="molecule type" value="Genomic_DNA"/>
</dbReference>
<evidence type="ECO:0000256" key="1">
    <source>
        <dbReference type="SAM" id="MobiDB-lite"/>
    </source>
</evidence>
<feature type="compositionally biased region" description="Polar residues" evidence="1">
    <location>
        <begin position="367"/>
        <end position="408"/>
    </location>
</feature>
<dbReference type="OrthoDB" id="268875at2157"/>
<accession>A0A3A6PUN6</accession>
<protein>
    <recommendedName>
        <fullName evidence="2">DUF8128 domain-containing protein</fullName>
    </recommendedName>
</protein>
<name>A0A3A6PUN6_9EURY</name>